<evidence type="ECO:0000313" key="2">
    <source>
        <dbReference type="EMBL" id="KEZ21091.1"/>
    </source>
</evidence>
<organism evidence="2 3">
    <name type="scientific">Sphingobium yanoikuyae</name>
    <name type="common">Sphingomonas yanoikuyae</name>
    <dbReference type="NCBI Taxonomy" id="13690"/>
    <lineage>
        <taxon>Bacteria</taxon>
        <taxon>Pseudomonadati</taxon>
        <taxon>Pseudomonadota</taxon>
        <taxon>Alphaproteobacteria</taxon>
        <taxon>Sphingomonadales</taxon>
        <taxon>Sphingomonadaceae</taxon>
        <taxon>Sphingobium</taxon>
    </lineage>
</organism>
<protein>
    <recommendedName>
        <fullName evidence="1">NIPSNAP domain-containing protein</fullName>
    </recommendedName>
</protein>
<evidence type="ECO:0000259" key="1">
    <source>
        <dbReference type="Pfam" id="PF07978"/>
    </source>
</evidence>
<feature type="domain" description="NIPSNAP" evidence="1">
    <location>
        <begin position="12"/>
        <end position="118"/>
    </location>
</feature>
<dbReference type="eggNOG" id="COG5470">
    <property type="taxonomic scope" value="Bacteria"/>
</dbReference>
<reference evidence="2 3" key="1">
    <citation type="submission" date="2014-03" db="EMBL/GenBank/DDBJ databases">
        <title>Genome sequence of Sphingobium yanoikuyae B1.</title>
        <authorList>
            <person name="Gan H.M."/>
            <person name="Gan H.Y."/>
            <person name="Savka M.A."/>
        </authorList>
    </citation>
    <scope>NUCLEOTIDE SEQUENCE [LARGE SCALE GENOMIC DNA]</scope>
    <source>
        <strain evidence="2 3">B1</strain>
    </source>
</reference>
<accession>A0A084ESZ9</accession>
<dbReference type="Proteomes" id="UP000028534">
    <property type="component" value="Unassembled WGS sequence"/>
</dbReference>
<comment type="caution">
    <text evidence="2">The sequence shown here is derived from an EMBL/GenBank/DDBJ whole genome shotgun (WGS) entry which is preliminary data.</text>
</comment>
<proteinExistence type="predicted"/>
<dbReference type="Gene3D" id="3.30.70.100">
    <property type="match status" value="1"/>
</dbReference>
<dbReference type="EMBL" id="JGVR01000002">
    <property type="protein sequence ID" value="KEZ21091.1"/>
    <property type="molecule type" value="Genomic_DNA"/>
</dbReference>
<dbReference type="PATRIC" id="fig|13690.10.peg.564"/>
<dbReference type="InterPro" id="IPR011008">
    <property type="entry name" value="Dimeric_a/b-barrel"/>
</dbReference>
<name>A0A084ESZ9_SPHYA</name>
<dbReference type="SUPFAM" id="SSF54909">
    <property type="entry name" value="Dimeric alpha+beta barrel"/>
    <property type="match status" value="1"/>
</dbReference>
<dbReference type="Pfam" id="PF07978">
    <property type="entry name" value="NIPSNAP"/>
    <property type="match status" value="1"/>
</dbReference>
<evidence type="ECO:0000313" key="3">
    <source>
        <dbReference type="Proteomes" id="UP000028534"/>
    </source>
</evidence>
<dbReference type="AlphaFoldDB" id="A0A084ESZ9"/>
<gene>
    <name evidence="2" type="ORF">CP98_00540</name>
</gene>
<sequence>MTRATAVFCEVRYHLDPERLGEFEEYGRAWVKLIERHGGIHHGFFIPRAAPSDTTISFPGKGYPGEENVAVALYGFPDEDAYNNYRKQVSLDPEAAPVIERFAEPPFQRYERIFLSPVLRQP</sequence>
<dbReference type="InterPro" id="IPR012577">
    <property type="entry name" value="NIPSNAP"/>
</dbReference>